<evidence type="ECO:0000313" key="8">
    <source>
        <dbReference type="Proteomes" id="UP001177120"/>
    </source>
</evidence>
<feature type="domain" description="Chorismate-utilising enzyme C-terminal" evidence="6">
    <location>
        <begin position="126"/>
        <end position="392"/>
    </location>
</feature>
<dbReference type="EMBL" id="JAFHAP010000021">
    <property type="protein sequence ID" value="MBN2911028.1"/>
    <property type="molecule type" value="Genomic_DNA"/>
</dbReference>
<dbReference type="PANTHER" id="PTHR42839:SF2">
    <property type="entry name" value="ISOCHORISMATE SYNTHASE ENTC"/>
    <property type="match status" value="1"/>
</dbReference>
<dbReference type="InterPro" id="IPR004561">
    <property type="entry name" value="IsoChor_synthase"/>
</dbReference>
<dbReference type="Pfam" id="PF00425">
    <property type="entry name" value="Chorismate_bind"/>
    <property type="match status" value="1"/>
</dbReference>
<sequence>MMKHDAVLEESAAQLLDDYRAGSPFFLSSPHRTILAEGAFATVPSQGGPDELTTLPRRVAALLAHVKPSKYCDPVVVGAVPFDHTTPAQLVVPTRIRWAGPLQFHSDVQATPPLVTACEIREVPEPEEYIRGVEQGLARLQAGEFDKVVLSRSLHLTSPEAIDIRQLLRNLARHNADGYTFAVDLPQFGSSVASPVSGRRTLIGASPELLVSRAGLQVTANPLAGSRPRSEDPAEDQRRAAELLASAKDRHEHAVVVEAVAAALRPYCRELEVPAEPSLVHTATMWHLSTKIVGELSDSATSALELAAALHPTPAVCGTPTRLARTAIREIEPFDRGFFTGMIGWVDASGDGEWVVAIRCAEADEHSLRLFAGAGIVVGSKPEEELAETSAKFRTMLRAMGLDRELTDMHVRRG</sequence>
<dbReference type="EC" id="5.4.4.2" evidence="3"/>
<keyword evidence="4" id="KW-0413">Isomerase</keyword>
<evidence type="ECO:0000259" key="6">
    <source>
        <dbReference type="Pfam" id="PF00425"/>
    </source>
</evidence>
<dbReference type="NCBIfam" id="TIGR00543">
    <property type="entry name" value="isochor_syn"/>
    <property type="match status" value="1"/>
</dbReference>
<evidence type="ECO:0000313" key="7">
    <source>
        <dbReference type="EMBL" id="MBN2911028.1"/>
    </source>
</evidence>
<dbReference type="SUPFAM" id="SSF56322">
    <property type="entry name" value="ADC synthase"/>
    <property type="match status" value="1"/>
</dbReference>
<comment type="caution">
    <text evidence="7">The sequence shown here is derived from an EMBL/GenBank/DDBJ whole genome shotgun (WGS) entry which is preliminary data.</text>
</comment>
<dbReference type="Proteomes" id="UP001177120">
    <property type="component" value="Unassembled WGS sequence"/>
</dbReference>
<evidence type="ECO:0000256" key="4">
    <source>
        <dbReference type="ARBA" id="ARBA00023235"/>
    </source>
</evidence>
<protein>
    <recommendedName>
        <fullName evidence="3">isochorismate synthase</fullName>
        <ecNumber evidence="3">5.4.4.2</ecNumber>
    </recommendedName>
    <alternativeName>
        <fullName evidence="5">Isochorismate mutase</fullName>
    </alternativeName>
</protein>
<keyword evidence="8" id="KW-1185">Reference proteome</keyword>
<dbReference type="PANTHER" id="PTHR42839">
    <property type="entry name" value="ISOCHORISMATE SYNTHASE ENTC"/>
    <property type="match status" value="1"/>
</dbReference>
<dbReference type="NCBIfam" id="NF005380">
    <property type="entry name" value="PRK06923.1"/>
    <property type="match status" value="1"/>
</dbReference>
<comment type="similarity">
    <text evidence="2">Belongs to the isochorismate synthase family.</text>
</comment>
<proteinExistence type="inferred from homology"/>
<dbReference type="RefSeq" id="WP_205497493.1">
    <property type="nucleotide sequence ID" value="NZ_JAFHAP010000021.1"/>
</dbReference>
<gene>
    <name evidence="7" type="primary">dhbC</name>
    <name evidence="7" type="ORF">JQC72_16165</name>
</gene>
<evidence type="ECO:0000256" key="3">
    <source>
        <dbReference type="ARBA" id="ARBA00012824"/>
    </source>
</evidence>
<reference evidence="7" key="1">
    <citation type="journal article" date="2024" name="Int. J. Syst. Evol. Microbiol.">
        <title>Polycladomyces zharkentensis sp. nov., a novel thermophilic cellulose- and starch-degrading member of the Bacillota from a geothermal aquifer in Kazakhstan.</title>
        <authorList>
            <person name="Mashzhan A."/>
            <person name="Kistaubayeva A."/>
            <person name="Javier-Lopez R."/>
            <person name="Bissenova U."/>
            <person name="Bissenbay A."/>
            <person name="Birkeland N.K."/>
        </authorList>
    </citation>
    <scope>NUCLEOTIDE SEQUENCE</scope>
    <source>
        <strain evidence="7">ZKZ2T</strain>
    </source>
</reference>
<evidence type="ECO:0000256" key="5">
    <source>
        <dbReference type="ARBA" id="ARBA00041564"/>
    </source>
</evidence>
<organism evidence="7 8">
    <name type="scientific">Polycladomyces zharkentensis</name>
    <dbReference type="NCBI Taxonomy" id="2807616"/>
    <lineage>
        <taxon>Bacteria</taxon>
        <taxon>Bacillati</taxon>
        <taxon>Bacillota</taxon>
        <taxon>Bacilli</taxon>
        <taxon>Bacillales</taxon>
        <taxon>Thermoactinomycetaceae</taxon>
        <taxon>Polycladomyces</taxon>
    </lineage>
</organism>
<evidence type="ECO:0000256" key="2">
    <source>
        <dbReference type="ARBA" id="ARBA00005297"/>
    </source>
</evidence>
<accession>A0ABS2WN88</accession>
<dbReference type="InterPro" id="IPR015890">
    <property type="entry name" value="Chorismate_C"/>
</dbReference>
<evidence type="ECO:0000256" key="1">
    <source>
        <dbReference type="ARBA" id="ARBA00000799"/>
    </source>
</evidence>
<name>A0ABS2WN88_9BACL</name>
<dbReference type="InterPro" id="IPR005801">
    <property type="entry name" value="ADC_synthase"/>
</dbReference>
<comment type="catalytic activity">
    <reaction evidence="1">
        <text>chorismate = isochorismate</text>
        <dbReference type="Rhea" id="RHEA:18985"/>
        <dbReference type="ChEBI" id="CHEBI:29748"/>
        <dbReference type="ChEBI" id="CHEBI:29780"/>
        <dbReference type="EC" id="5.4.4.2"/>
    </reaction>
</comment>
<dbReference type="Gene3D" id="3.60.120.10">
    <property type="entry name" value="Anthranilate synthase"/>
    <property type="match status" value="1"/>
</dbReference>